<accession>A0A558AXB2</accession>
<keyword evidence="3" id="KW-1185">Reference proteome</keyword>
<sequence length="171" mass="19314">MYFLKRNWMDILVFALIVGSAGTFISALVFPQTFDYEEFYLLDNELSAEQYSNISIQVNEMINNDETRLAETVHREGSNTIELKINDANKGTIEGVKTEFDEILSTMGLSFTDDNGTQWNPINNFLPKVVTIIISILIGTIIGVVYALGNRRVMSDEDVKHYLGQKTLGTF</sequence>
<proteinExistence type="predicted"/>
<dbReference type="AlphaFoldDB" id="A0A558AXB2"/>
<organism evidence="2 3">
    <name type="scientific">Salinicoccus cyprini</name>
    <dbReference type="NCBI Taxonomy" id="2493691"/>
    <lineage>
        <taxon>Bacteria</taxon>
        <taxon>Bacillati</taxon>
        <taxon>Bacillota</taxon>
        <taxon>Bacilli</taxon>
        <taxon>Bacillales</taxon>
        <taxon>Staphylococcaceae</taxon>
        <taxon>Salinicoccus</taxon>
    </lineage>
</organism>
<name>A0A558AXB2_9STAP</name>
<reference evidence="2 3" key="1">
    <citation type="submission" date="2019-07" db="EMBL/GenBank/DDBJ databases">
        <title>Salinicoccus cyprini sp. nov., isolated from gastro-intestinal tract of mirror carp, Cyprinus carpio var. specularis, collected from Gobind Sagar Reservoir, Himachal Pradesh, India.</title>
        <authorList>
            <person name="Talwar C."/>
            <person name="Singh A.K."/>
            <person name="Lal R."/>
            <person name="Negi R.K."/>
        </authorList>
    </citation>
    <scope>NUCLEOTIDE SEQUENCE [LARGE SCALE GENOMIC DNA]</scope>
    <source>
        <strain evidence="2 3">CT19</strain>
    </source>
</reference>
<keyword evidence="1" id="KW-0812">Transmembrane</keyword>
<dbReference type="EMBL" id="VMSJ01000001">
    <property type="protein sequence ID" value="TVT28891.1"/>
    <property type="molecule type" value="Genomic_DNA"/>
</dbReference>
<evidence type="ECO:0000256" key="1">
    <source>
        <dbReference type="SAM" id="Phobius"/>
    </source>
</evidence>
<gene>
    <name evidence="2" type="ORF">FO441_01010</name>
</gene>
<protein>
    <submittedName>
        <fullName evidence="2">Uncharacterized protein</fullName>
    </submittedName>
</protein>
<keyword evidence="1" id="KW-1133">Transmembrane helix</keyword>
<comment type="caution">
    <text evidence="2">The sequence shown here is derived from an EMBL/GenBank/DDBJ whole genome shotgun (WGS) entry which is preliminary data.</text>
</comment>
<dbReference type="Proteomes" id="UP000315103">
    <property type="component" value="Unassembled WGS sequence"/>
</dbReference>
<feature type="transmembrane region" description="Helical" evidence="1">
    <location>
        <begin position="12"/>
        <end position="34"/>
    </location>
</feature>
<evidence type="ECO:0000313" key="2">
    <source>
        <dbReference type="EMBL" id="TVT28891.1"/>
    </source>
</evidence>
<feature type="transmembrane region" description="Helical" evidence="1">
    <location>
        <begin position="129"/>
        <end position="148"/>
    </location>
</feature>
<keyword evidence="1" id="KW-0472">Membrane</keyword>
<evidence type="ECO:0000313" key="3">
    <source>
        <dbReference type="Proteomes" id="UP000315103"/>
    </source>
</evidence>